<comment type="caution">
    <text evidence="1">The sequence shown here is derived from an EMBL/GenBank/DDBJ whole genome shotgun (WGS) entry which is preliminary data.</text>
</comment>
<dbReference type="PANTHER" id="PTHR28015">
    <property type="entry name" value="ATP SYNTHASE ASSEMBLY FACTOR FMC1, MITOCHONDRIAL"/>
    <property type="match status" value="1"/>
</dbReference>
<evidence type="ECO:0000313" key="1">
    <source>
        <dbReference type="EMBL" id="CAH2351346.1"/>
    </source>
</evidence>
<dbReference type="OrthoDB" id="15893at2759"/>
<dbReference type="GO" id="GO:0033615">
    <property type="term" value="P:mitochondrial proton-transporting ATP synthase complex assembly"/>
    <property type="evidence" value="ECO:0007669"/>
    <property type="project" value="InterPro"/>
</dbReference>
<dbReference type="GO" id="GO:0005759">
    <property type="term" value="C:mitochondrial matrix"/>
    <property type="evidence" value="ECO:0007669"/>
    <property type="project" value="TreeGrafter"/>
</dbReference>
<reference evidence="1" key="1">
    <citation type="submission" date="2022-03" db="EMBL/GenBank/DDBJ databases">
        <authorList>
            <person name="Legras J.-L."/>
            <person name="Devillers H."/>
            <person name="Grondin C."/>
        </authorList>
    </citation>
    <scope>NUCLEOTIDE SEQUENCE</scope>
    <source>
        <strain evidence="1">CLIB 1423</strain>
    </source>
</reference>
<protein>
    <submittedName>
        <fullName evidence="1">ATP synthase assembly factor Fmc1p, mitochondrial</fullName>
    </submittedName>
</protein>
<dbReference type="InterPro" id="IPR039196">
    <property type="entry name" value="Fmc1"/>
</dbReference>
<gene>
    <name evidence="1" type="ORF">CLIB1423_03S04236</name>
</gene>
<evidence type="ECO:0000313" key="2">
    <source>
        <dbReference type="Proteomes" id="UP000837801"/>
    </source>
</evidence>
<dbReference type="Pfam" id="PF13233">
    <property type="entry name" value="Complex1_LYR_2"/>
    <property type="match status" value="1"/>
</dbReference>
<organism evidence="1 2">
    <name type="scientific">[Candida] railenensis</name>
    <dbReference type="NCBI Taxonomy" id="45579"/>
    <lineage>
        <taxon>Eukaryota</taxon>
        <taxon>Fungi</taxon>
        <taxon>Dikarya</taxon>
        <taxon>Ascomycota</taxon>
        <taxon>Saccharomycotina</taxon>
        <taxon>Pichiomycetes</taxon>
        <taxon>Debaryomycetaceae</taxon>
        <taxon>Kurtzmaniella</taxon>
    </lineage>
</organism>
<dbReference type="EMBL" id="CAKXYY010000003">
    <property type="protein sequence ID" value="CAH2351346.1"/>
    <property type="molecule type" value="Genomic_DNA"/>
</dbReference>
<dbReference type="Proteomes" id="UP000837801">
    <property type="component" value="Unassembled WGS sequence"/>
</dbReference>
<accession>A0A9P0QLI2</accession>
<proteinExistence type="predicted"/>
<name>A0A9P0QLI2_9ASCO</name>
<dbReference type="AlphaFoldDB" id="A0A9P0QLI2"/>
<dbReference type="PANTHER" id="PTHR28015:SF1">
    <property type="entry name" value="ATP SYNTHASE ASSEMBLY FACTOR FMC1, MITOCHONDRIAL"/>
    <property type="match status" value="1"/>
</dbReference>
<keyword evidence="2" id="KW-1185">Reference proteome</keyword>
<sequence length="147" mass="17166">MSFQSLYKALQRELATIQKKSFMVHAAKELEREKSKLNYQKLQLIKQRVPTTEIDAKITNLQKNGLQPPKFDHSLLRKLVAESDYVEPSTNSHQQKVKLQYLSNISSFLRSQREYTELLERYNPGLTMDQEDKVRRTANRVGLSVPE</sequence>